<dbReference type="EC" id="3.1.-.-" evidence="8"/>
<dbReference type="AlphaFoldDB" id="A0A4R0G642"/>
<evidence type="ECO:0000256" key="3">
    <source>
        <dbReference type="ARBA" id="ARBA00022722"/>
    </source>
</evidence>
<comment type="similarity">
    <text evidence="7 8">Belongs to the PINc/VapC protein family.</text>
</comment>
<evidence type="ECO:0000256" key="7">
    <source>
        <dbReference type="ARBA" id="ARBA00038093"/>
    </source>
</evidence>
<keyword evidence="4 8" id="KW-0479">Metal-binding</keyword>
<evidence type="ECO:0000256" key="2">
    <source>
        <dbReference type="ARBA" id="ARBA00022649"/>
    </source>
</evidence>
<dbReference type="HAMAP" id="MF_00265">
    <property type="entry name" value="VapC_Nob1"/>
    <property type="match status" value="1"/>
</dbReference>
<organism evidence="10 11">
    <name type="scientific">Enterobacter wuhouensis</name>
    <dbReference type="NCBI Taxonomy" id="2529381"/>
    <lineage>
        <taxon>Bacteria</taxon>
        <taxon>Pseudomonadati</taxon>
        <taxon>Pseudomonadota</taxon>
        <taxon>Gammaproteobacteria</taxon>
        <taxon>Enterobacterales</taxon>
        <taxon>Enterobacteriaceae</taxon>
        <taxon>Enterobacter</taxon>
    </lineage>
</organism>
<dbReference type="PANTHER" id="PTHR33653:SF1">
    <property type="entry name" value="RIBONUCLEASE VAPC2"/>
    <property type="match status" value="1"/>
</dbReference>
<dbReference type="InterPro" id="IPR022907">
    <property type="entry name" value="VapC_family"/>
</dbReference>
<evidence type="ECO:0000256" key="4">
    <source>
        <dbReference type="ARBA" id="ARBA00022723"/>
    </source>
</evidence>
<evidence type="ECO:0000313" key="11">
    <source>
        <dbReference type="Proteomes" id="UP000291424"/>
    </source>
</evidence>
<keyword evidence="3 8" id="KW-0540">Nuclease</keyword>
<dbReference type="SUPFAM" id="SSF88723">
    <property type="entry name" value="PIN domain-like"/>
    <property type="match status" value="1"/>
</dbReference>
<dbReference type="Proteomes" id="UP000291424">
    <property type="component" value="Unassembled WGS sequence"/>
</dbReference>
<dbReference type="Gene3D" id="3.40.50.1010">
    <property type="entry name" value="5'-nuclease"/>
    <property type="match status" value="1"/>
</dbReference>
<evidence type="ECO:0000256" key="8">
    <source>
        <dbReference type="HAMAP-Rule" id="MF_00265"/>
    </source>
</evidence>
<dbReference type="EMBL" id="SJOO01000006">
    <property type="protein sequence ID" value="TCB91577.1"/>
    <property type="molecule type" value="Genomic_DNA"/>
</dbReference>
<sequence>MHMLDTNIVSHLVRQHPEVLNQYSQIAPEKMCISSVTEAELLYGVAKKQNNQLHKTILEFLKTITICDWDSEAAATYGELRAAMEKKGKVMGDLDQLIAAHAISRGTTVVTNDRAFGMVQDLIVEDWTTVS</sequence>
<keyword evidence="6 8" id="KW-0460">Magnesium</keyword>
<comment type="cofactor">
    <cofactor evidence="1 8">
        <name>Mg(2+)</name>
        <dbReference type="ChEBI" id="CHEBI:18420"/>
    </cofactor>
</comment>
<dbReference type="GO" id="GO:0000287">
    <property type="term" value="F:magnesium ion binding"/>
    <property type="evidence" value="ECO:0007669"/>
    <property type="project" value="UniProtKB-UniRule"/>
</dbReference>
<dbReference type="InterPro" id="IPR050556">
    <property type="entry name" value="Type_II_TA_system_RNase"/>
</dbReference>
<dbReference type="CDD" id="cd18740">
    <property type="entry name" value="PIN_VapC4-5_FitB-like"/>
    <property type="match status" value="1"/>
</dbReference>
<comment type="function">
    <text evidence="8">Toxic component of a toxin-antitoxin (TA) system. An RNase.</text>
</comment>
<feature type="binding site" evidence="8">
    <location>
        <position position="5"/>
    </location>
    <ligand>
        <name>Mg(2+)</name>
        <dbReference type="ChEBI" id="CHEBI:18420"/>
    </ligand>
</feature>
<protein>
    <recommendedName>
        <fullName evidence="8">Ribonuclease VapC</fullName>
        <shortName evidence="8">RNase VapC</shortName>
        <ecNumber evidence="8">3.1.-.-</ecNumber>
    </recommendedName>
    <alternativeName>
        <fullName evidence="8">Toxin VapC</fullName>
    </alternativeName>
</protein>
<keyword evidence="5 8" id="KW-0378">Hydrolase</keyword>
<dbReference type="GO" id="GO:0016787">
    <property type="term" value="F:hydrolase activity"/>
    <property type="evidence" value="ECO:0007669"/>
    <property type="project" value="UniProtKB-KW"/>
</dbReference>
<keyword evidence="8" id="KW-0800">Toxin</keyword>
<gene>
    <name evidence="8" type="primary">vapC</name>
    <name evidence="10" type="ORF">E0L20_14825</name>
</gene>
<dbReference type="OrthoDB" id="9796690at2"/>
<dbReference type="InterPro" id="IPR029060">
    <property type="entry name" value="PIN-like_dom_sf"/>
</dbReference>
<reference evidence="10 11" key="1">
    <citation type="submission" date="2019-02" db="EMBL/GenBank/DDBJ databases">
        <title>The draft genome of Enterobacter spp. strains.</title>
        <authorList>
            <person name="Wang C."/>
            <person name="Feng Y."/>
            <person name="Zong Z."/>
        </authorList>
    </citation>
    <scope>NUCLEOTIDE SEQUENCE [LARGE SCALE GENOMIC DNA]</scope>
    <source>
        <strain evidence="10 11">WCHEW120002</strain>
    </source>
</reference>
<dbReference type="PANTHER" id="PTHR33653">
    <property type="entry name" value="RIBONUCLEASE VAPC2"/>
    <property type="match status" value="1"/>
</dbReference>
<evidence type="ECO:0000256" key="6">
    <source>
        <dbReference type="ARBA" id="ARBA00022842"/>
    </source>
</evidence>
<evidence type="ECO:0000256" key="5">
    <source>
        <dbReference type="ARBA" id="ARBA00022801"/>
    </source>
</evidence>
<evidence type="ECO:0000259" key="9">
    <source>
        <dbReference type="Pfam" id="PF01850"/>
    </source>
</evidence>
<accession>A0A4R0G642</accession>
<name>A0A4R0G642_9ENTR</name>
<comment type="caution">
    <text evidence="10">The sequence shown here is derived from an EMBL/GenBank/DDBJ whole genome shotgun (WGS) entry which is preliminary data.</text>
</comment>
<keyword evidence="2 8" id="KW-1277">Toxin-antitoxin system</keyword>
<dbReference type="GO" id="GO:0004540">
    <property type="term" value="F:RNA nuclease activity"/>
    <property type="evidence" value="ECO:0007669"/>
    <property type="project" value="InterPro"/>
</dbReference>
<dbReference type="Pfam" id="PF01850">
    <property type="entry name" value="PIN"/>
    <property type="match status" value="1"/>
</dbReference>
<feature type="binding site" evidence="8">
    <location>
        <position position="95"/>
    </location>
    <ligand>
        <name>Mg(2+)</name>
        <dbReference type="ChEBI" id="CHEBI:18420"/>
    </ligand>
</feature>
<evidence type="ECO:0000313" key="10">
    <source>
        <dbReference type="EMBL" id="TCB91577.1"/>
    </source>
</evidence>
<dbReference type="GO" id="GO:0090729">
    <property type="term" value="F:toxin activity"/>
    <property type="evidence" value="ECO:0007669"/>
    <property type="project" value="UniProtKB-KW"/>
</dbReference>
<feature type="domain" description="PIN" evidence="9">
    <location>
        <begin position="3"/>
        <end position="117"/>
    </location>
</feature>
<proteinExistence type="inferred from homology"/>
<dbReference type="InterPro" id="IPR002716">
    <property type="entry name" value="PIN_dom"/>
</dbReference>
<evidence type="ECO:0000256" key="1">
    <source>
        <dbReference type="ARBA" id="ARBA00001946"/>
    </source>
</evidence>